<accession>A0A0E0PSH0</accession>
<keyword evidence="2" id="KW-0472">Membrane</keyword>
<reference evidence="3" key="2">
    <citation type="submission" date="2015-06" db="UniProtKB">
        <authorList>
            <consortium name="EnsemblPlants"/>
        </authorList>
    </citation>
    <scope>IDENTIFICATION</scope>
</reference>
<organism evidence="3 4">
    <name type="scientific">Oryza rufipogon</name>
    <name type="common">Brownbeard rice</name>
    <name type="synonym">Asian wild rice</name>
    <dbReference type="NCBI Taxonomy" id="4529"/>
    <lineage>
        <taxon>Eukaryota</taxon>
        <taxon>Viridiplantae</taxon>
        <taxon>Streptophyta</taxon>
        <taxon>Embryophyta</taxon>
        <taxon>Tracheophyta</taxon>
        <taxon>Spermatophyta</taxon>
        <taxon>Magnoliopsida</taxon>
        <taxon>Liliopsida</taxon>
        <taxon>Poales</taxon>
        <taxon>Poaceae</taxon>
        <taxon>BOP clade</taxon>
        <taxon>Oryzoideae</taxon>
        <taxon>Oryzeae</taxon>
        <taxon>Oryzinae</taxon>
        <taxon>Oryza</taxon>
    </lineage>
</organism>
<dbReference type="OMA" id="MFWLVPF"/>
<feature type="region of interest" description="Disordered" evidence="1">
    <location>
        <begin position="11"/>
        <end position="53"/>
    </location>
</feature>
<dbReference type="Pfam" id="PF05684">
    <property type="entry name" value="DUF819"/>
    <property type="match status" value="1"/>
</dbReference>
<dbReference type="PANTHER" id="PTHR34289">
    <property type="entry name" value="PROTEIN, PUTATIVE (DUF819)-RELATED"/>
    <property type="match status" value="1"/>
</dbReference>
<keyword evidence="4" id="KW-1185">Reference proteome</keyword>
<feature type="transmembrane region" description="Helical" evidence="2">
    <location>
        <begin position="463"/>
        <end position="490"/>
    </location>
</feature>
<feature type="transmembrane region" description="Helical" evidence="2">
    <location>
        <begin position="270"/>
        <end position="292"/>
    </location>
</feature>
<protein>
    <submittedName>
        <fullName evidence="3">Uncharacterized protein</fullName>
    </submittedName>
</protein>
<feature type="transmembrane region" description="Helical" evidence="2">
    <location>
        <begin position="206"/>
        <end position="228"/>
    </location>
</feature>
<dbReference type="EnsemblPlants" id="ORUFI06G00500.1">
    <property type="protein sequence ID" value="ORUFI06G00500.1"/>
    <property type="gene ID" value="ORUFI06G00500"/>
</dbReference>
<name>A0A0E0PSH0_ORYRU</name>
<dbReference type="AlphaFoldDB" id="A0A0E0PSH0"/>
<dbReference type="eggNOG" id="ENOG502QQM4">
    <property type="taxonomic scope" value="Eukaryota"/>
</dbReference>
<evidence type="ECO:0000313" key="3">
    <source>
        <dbReference type="EnsemblPlants" id="ORUFI06G00500.1"/>
    </source>
</evidence>
<feature type="transmembrane region" description="Helical" evidence="2">
    <location>
        <begin position="405"/>
        <end position="425"/>
    </location>
</feature>
<keyword evidence="2" id="KW-0812">Transmembrane</keyword>
<reference evidence="4" key="1">
    <citation type="submission" date="2013-06" db="EMBL/GenBank/DDBJ databases">
        <authorList>
            <person name="Zhao Q."/>
        </authorList>
    </citation>
    <scope>NUCLEOTIDE SEQUENCE</scope>
    <source>
        <strain evidence="4">cv. W1943</strain>
    </source>
</reference>
<evidence type="ECO:0000256" key="1">
    <source>
        <dbReference type="SAM" id="MobiDB-lite"/>
    </source>
</evidence>
<feature type="compositionally biased region" description="Basic residues" evidence="1">
    <location>
        <begin position="11"/>
        <end position="26"/>
    </location>
</feature>
<feature type="transmembrane region" description="Helical" evidence="2">
    <location>
        <begin position="240"/>
        <end position="258"/>
    </location>
</feature>
<dbReference type="Proteomes" id="UP000008022">
    <property type="component" value="Unassembled WGS sequence"/>
</dbReference>
<dbReference type="PANTHER" id="PTHR34289:SF1">
    <property type="entry name" value="OS06G0107100 PROTEIN"/>
    <property type="match status" value="1"/>
</dbReference>
<dbReference type="InterPro" id="IPR008537">
    <property type="entry name" value="DUF819"/>
</dbReference>
<evidence type="ECO:0000256" key="2">
    <source>
        <dbReference type="SAM" id="Phobius"/>
    </source>
</evidence>
<feature type="transmembrane region" description="Helical" evidence="2">
    <location>
        <begin position="379"/>
        <end position="399"/>
    </location>
</feature>
<dbReference type="STRING" id="4529.A0A0E0PSH0"/>
<feature type="transmembrane region" description="Helical" evidence="2">
    <location>
        <begin position="347"/>
        <end position="367"/>
    </location>
</feature>
<feature type="transmembrane region" description="Helical" evidence="2">
    <location>
        <begin position="145"/>
        <end position="169"/>
    </location>
</feature>
<sequence length="496" mass="50932">MLLVVCCNIKKKKKKKKKKKRRRRASHLAQTKQRDSTGRGGKGKRGELKKFGMAPPPPAALLLPSNHSYRPLLPRPIPHHATAFACASPSPSPPPRLRLRLRHAGPLRAAALPAIAIAPGDHWGNWAFLLSAAAFGTWSEESTSWGAALSGSLVSIMAGLAATATGLVTAGAPAQDAVMDYLLPATVPLLLLGADLRRVVSTTGDLLKAFLIGSVATTIGTTIAFLLVPMKSLGQDSWKIAAALMGSYIGGAVNYVAISEALGVSPSVLAAGVAADNIISALYFMTVFSLAAKIPAEPKTAQEGEAGSNGGESEGGRRMSVLHGGAAVALSFVICKAGSAISSQLGIQGGTLPCVTALVVALATAFPRLLGKLAPSGETIALILMQVFFTVVGANGNLVDAVTKAPSVFAFALVQVTIHLAIVLAAGKLMGFERKPLLIASNANVGGPTTAAAMATAKGWSSLIVPGILVGMFGISIATFVGIGFGMFVLRRICGA</sequence>
<proteinExistence type="predicted"/>
<dbReference type="Gramene" id="ORUFI06G00500.1">
    <property type="protein sequence ID" value="ORUFI06G00500.1"/>
    <property type="gene ID" value="ORUFI06G00500"/>
</dbReference>
<keyword evidence="2" id="KW-1133">Transmembrane helix</keyword>
<evidence type="ECO:0000313" key="4">
    <source>
        <dbReference type="Proteomes" id="UP000008022"/>
    </source>
</evidence>